<gene>
    <name evidence="2" type="ORF">SAMN05192542_104537</name>
</gene>
<dbReference type="InterPro" id="IPR017554">
    <property type="entry name" value="Malonate_deCOase_MdcHsu"/>
</dbReference>
<keyword evidence="2" id="KW-0808">Transferase</keyword>
<proteinExistence type="predicted"/>
<dbReference type="Pfam" id="PF00698">
    <property type="entry name" value="Acyl_transf_1"/>
    <property type="match status" value="1"/>
</dbReference>
<dbReference type="InterPro" id="IPR016036">
    <property type="entry name" value="Malonyl_transacylase_ACP-bd"/>
</dbReference>
<dbReference type="GO" id="GO:0005829">
    <property type="term" value="C:cytosol"/>
    <property type="evidence" value="ECO:0007669"/>
    <property type="project" value="TreeGrafter"/>
</dbReference>
<dbReference type="STRING" id="416943.SAMN05445871_3639"/>
<reference evidence="3" key="1">
    <citation type="submission" date="2016-10" db="EMBL/GenBank/DDBJ databases">
        <authorList>
            <person name="Varghese N."/>
            <person name="Submissions S."/>
        </authorList>
    </citation>
    <scope>NUCLEOTIDE SEQUENCE [LARGE SCALE GENOMIC DNA]</scope>
    <source>
        <strain evidence="3">LMG 26416</strain>
    </source>
</reference>
<dbReference type="InterPro" id="IPR014043">
    <property type="entry name" value="Acyl_transferase_dom"/>
</dbReference>
<dbReference type="GO" id="GO:0004314">
    <property type="term" value="F:[acyl-carrier-protein] S-malonyltransferase activity"/>
    <property type="evidence" value="ECO:0007669"/>
    <property type="project" value="TreeGrafter"/>
</dbReference>
<dbReference type="RefSeq" id="WP_090547537.1">
    <property type="nucleotide sequence ID" value="NZ_FNSR01000002.1"/>
</dbReference>
<feature type="domain" description="Malonyl-CoA:ACP transacylase (MAT)" evidence="1">
    <location>
        <begin position="6"/>
        <end position="305"/>
    </location>
</feature>
<evidence type="ECO:0000313" key="3">
    <source>
        <dbReference type="Proteomes" id="UP000199120"/>
    </source>
</evidence>
<dbReference type="Gene3D" id="3.40.366.10">
    <property type="entry name" value="Malonyl-Coenzyme A Acyl Carrier Protein, domain 2"/>
    <property type="match status" value="1"/>
</dbReference>
<accession>A0A1H7LZJ7</accession>
<sequence>MGLAILCSGQGAQRPGMLAACRNEPLAREVIDEASHLIDVDLWRLDQEPMDDRMFQNAIAQPLICATALAAWRVLSSRLPEPVLYAGYSIGELAAYGCAGALSASQTIELARTRAALMDACADAHGGMLAVRGLLKPELESLCTRFGAQIAIENGDDHFVIGGTGPALEQIATHAAQAGASTVRRLAVSIISHTSVLQPAAAALRKRLHDVDALAPTAPVIAGISGAAVDNWPAAVDSLAAQLMQAIRWNTCVEAAVERGATVFLELGPGNSLARMIQESHPQWQARSIGDFRSFDGVSSWAERAMS</sequence>
<protein>
    <submittedName>
        <fullName evidence="2">[acyl-carrier-protein] S-malonyltransferase</fullName>
    </submittedName>
</protein>
<dbReference type="AlphaFoldDB" id="A0A1H7LZJ7"/>
<dbReference type="InterPro" id="IPR001227">
    <property type="entry name" value="Ac_transferase_dom_sf"/>
</dbReference>
<dbReference type="SMART" id="SM00827">
    <property type="entry name" value="PKS_AT"/>
    <property type="match status" value="1"/>
</dbReference>
<dbReference type="PANTHER" id="PTHR42681:SF6">
    <property type="entry name" value="BLL0263 PROTEIN"/>
    <property type="match status" value="1"/>
</dbReference>
<dbReference type="SUPFAM" id="SSF55048">
    <property type="entry name" value="Probable ACP-binding domain of malonyl-CoA ACP transacylase"/>
    <property type="match status" value="1"/>
</dbReference>
<dbReference type="NCBIfam" id="TIGR03131">
    <property type="entry name" value="malonate_mdcH"/>
    <property type="match status" value="1"/>
</dbReference>
<dbReference type="Proteomes" id="UP000199120">
    <property type="component" value="Unassembled WGS sequence"/>
</dbReference>
<evidence type="ECO:0000259" key="1">
    <source>
        <dbReference type="SMART" id="SM00827"/>
    </source>
</evidence>
<dbReference type="InterPro" id="IPR016035">
    <property type="entry name" value="Acyl_Trfase/lysoPLipase"/>
</dbReference>
<name>A0A1H7LZJ7_9BURK</name>
<dbReference type="EMBL" id="FOAJ01000004">
    <property type="protein sequence ID" value="SEL03727.1"/>
    <property type="molecule type" value="Genomic_DNA"/>
</dbReference>
<keyword evidence="3" id="KW-1185">Reference proteome</keyword>
<organism evidence="2 3">
    <name type="scientific">Paraburkholderia caballeronis</name>
    <dbReference type="NCBI Taxonomy" id="416943"/>
    <lineage>
        <taxon>Bacteria</taxon>
        <taxon>Pseudomonadati</taxon>
        <taxon>Pseudomonadota</taxon>
        <taxon>Betaproteobacteria</taxon>
        <taxon>Burkholderiales</taxon>
        <taxon>Burkholderiaceae</taxon>
        <taxon>Paraburkholderia</taxon>
    </lineage>
</organism>
<evidence type="ECO:0000313" key="2">
    <source>
        <dbReference type="EMBL" id="SEL03727.1"/>
    </source>
</evidence>
<dbReference type="GO" id="GO:0006633">
    <property type="term" value="P:fatty acid biosynthetic process"/>
    <property type="evidence" value="ECO:0007669"/>
    <property type="project" value="TreeGrafter"/>
</dbReference>
<dbReference type="SUPFAM" id="SSF52151">
    <property type="entry name" value="FabD/lysophospholipase-like"/>
    <property type="match status" value="1"/>
</dbReference>
<dbReference type="InterPro" id="IPR050858">
    <property type="entry name" value="Mal-CoA-ACP_Trans/PKS_FabD"/>
</dbReference>
<dbReference type="PANTHER" id="PTHR42681">
    <property type="entry name" value="MALONYL-COA-ACYL CARRIER PROTEIN TRANSACYLASE, MITOCHONDRIAL"/>
    <property type="match status" value="1"/>
</dbReference>
<dbReference type="OrthoDB" id="9808564at2"/>
<dbReference type="Gene3D" id="3.30.70.250">
    <property type="entry name" value="Malonyl-CoA ACP transacylase, ACP-binding"/>
    <property type="match status" value="1"/>
</dbReference>